<accession>A0A4R4WRE4</accession>
<evidence type="ECO:0000256" key="1">
    <source>
        <dbReference type="SAM" id="MobiDB-lite"/>
    </source>
</evidence>
<feature type="compositionally biased region" description="Pro residues" evidence="1">
    <location>
        <begin position="1"/>
        <end position="11"/>
    </location>
</feature>
<name>A0A4R4WRE4_9ACTN</name>
<dbReference type="RefSeq" id="WP_132324977.1">
    <property type="nucleotide sequence ID" value="NZ_SMKR01000141.1"/>
</dbReference>
<keyword evidence="3" id="KW-1185">Reference proteome</keyword>
<dbReference type="AlphaFoldDB" id="A0A4R4WRE4"/>
<evidence type="ECO:0000313" key="3">
    <source>
        <dbReference type="Proteomes" id="UP000295172"/>
    </source>
</evidence>
<feature type="region of interest" description="Disordered" evidence="1">
    <location>
        <begin position="1"/>
        <end position="29"/>
    </location>
</feature>
<proteinExistence type="predicted"/>
<reference evidence="2 3" key="1">
    <citation type="submission" date="2019-02" db="EMBL/GenBank/DDBJ databases">
        <title>Draft genome sequences of novel Actinobacteria.</title>
        <authorList>
            <person name="Sahin N."/>
            <person name="Ay H."/>
            <person name="Saygin H."/>
        </authorList>
    </citation>
    <scope>NUCLEOTIDE SEQUENCE [LARGE SCALE GENOMIC DNA]</scope>
    <source>
        <strain evidence="2 3">16K104</strain>
    </source>
</reference>
<evidence type="ECO:0000313" key="2">
    <source>
        <dbReference type="EMBL" id="TDD18000.1"/>
    </source>
</evidence>
<sequence length="205" mass="22883">MAYTPHKPPNPETSEELRARIPGWGADLDPANRPAVPKEVYEPHPYGAVWEIPESQPEKWPRERSIEHASVTPVFGTSCPPRGASGLIRKLAYRRYSEGRAAHWLLLIAADRVDTVGSTARSFVSKHPDNPLIETGILAEVSHHGLRSRRHQKRADLIHQSLDPLIVAGPWVVAGLLGYRTVRRLGRSLRKVSRSRGAGRSPRAW</sequence>
<dbReference type="Proteomes" id="UP000295172">
    <property type="component" value="Unassembled WGS sequence"/>
</dbReference>
<protein>
    <submittedName>
        <fullName evidence="2">Uncharacterized protein</fullName>
    </submittedName>
</protein>
<comment type="caution">
    <text evidence="2">The sequence shown here is derived from an EMBL/GenBank/DDBJ whole genome shotgun (WGS) entry which is preliminary data.</text>
</comment>
<organism evidence="2 3">
    <name type="scientific">Kribbella turkmenica</name>
    <dbReference type="NCBI Taxonomy" id="2530375"/>
    <lineage>
        <taxon>Bacteria</taxon>
        <taxon>Bacillati</taxon>
        <taxon>Actinomycetota</taxon>
        <taxon>Actinomycetes</taxon>
        <taxon>Propionibacteriales</taxon>
        <taxon>Kribbellaceae</taxon>
        <taxon>Kribbella</taxon>
    </lineage>
</organism>
<dbReference type="EMBL" id="SMKR01000141">
    <property type="protein sequence ID" value="TDD18000.1"/>
    <property type="molecule type" value="Genomic_DNA"/>
</dbReference>
<gene>
    <name evidence="2" type="ORF">E1218_26855</name>
</gene>
<dbReference type="OrthoDB" id="6021991at2"/>